<evidence type="ECO:0000256" key="1">
    <source>
        <dbReference type="SAM" id="Phobius"/>
    </source>
</evidence>
<proteinExistence type="predicted"/>
<feature type="transmembrane region" description="Helical" evidence="1">
    <location>
        <begin position="105"/>
        <end position="124"/>
    </location>
</feature>
<accession>A0A6N2K8F5</accession>
<gene>
    <name evidence="2" type="ORF">SVIM_LOCUS48996</name>
</gene>
<protein>
    <submittedName>
        <fullName evidence="2">Uncharacterized protein</fullName>
    </submittedName>
</protein>
<dbReference type="EMBL" id="CAADRP010000191">
    <property type="protein sequence ID" value="VFU24686.1"/>
    <property type="molecule type" value="Genomic_DNA"/>
</dbReference>
<dbReference type="AlphaFoldDB" id="A0A6N2K8F5"/>
<feature type="transmembrane region" description="Helical" evidence="1">
    <location>
        <begin position="65"/>
        <end position="85"/>
    </location>
</feature>
<sequence length="177" mass="18923">MEIGRGRRPLYLSLSPCREGQGGSSCGGLWWSGDLPERATREKRERERAVVGEGERKGAVVMGRWLSLLSVAAMGVEGCHCFLAVGDAEVVEGDEREGRLLRGLLLLLGSTVLHFSPTIISCVISRRSRQPFGCTLLAVCLLVSCSSVPVAVAWKCNYSGGVAATMTCLQSLGESAH</sequence>
<evidence type="ECO:0000313" key="2">
    <source>
        <dbReference type="EMBL" id="VFU24686.1"/>
    </source>
</evidence>
<keyword evidence="1" id="KW-1133">Transmembrane helix</keyword>
<reference evidence="2" key="1">
    <citation type="submission" date="2019-03" db="EMBL/GenBank/DDBJ databases">
        <authorList>
            <person name="Mank J."/>
            <person name="Almeida P."/>
        </authorList>
    </citation>
    <scope>NUCLEOTIDE SEQUENCE</scope>
    <source>
        <strain evidence="2">78183</strain>
    </source>
</reference>
<keyword evidence="1" id="KW-0812">Transmembrane</keyword>
<organism evidence="2">
    <name type="scientific">Salix viminalis</name>
    <name type="common">Common osier</name>
    <name type="synonym">Basket willow</name>
    <dbReference type="NCBI Taxonomy" id="40686"/>
    <lineage>
        <taxon>Eukaryota</taxon>
        <taxon>Viridiplantae</taxon>
        <taxon>Streptophyta</taxon>
        <taxon>Embryophyta</taxon>
        <taxon>Tracheophyta</taxon>
        <taxon>Spermatophyta</taxon>
        <taxon>Magnoliopsida</taxon>
        <taxon>eudicotyledons</taxon>
        <taxon>Gunneridae</taxon>
        <taxon>Pentapetalae</taxon>
        <taxon>rosids</taxon>
        <taxon>fabids</taxon>
        <taxon>Malpighiales</taxon>
        <taxon>Salicaceae</taxon>
        <taxon>Saliceae</taxon>
        <taxon>Salix</taxon>
    </lineage>
</organism>
<name>A0A6N2K8F5_SALVM</name>
<feature type="transmembrane region" description="Helical" evidence="1">
    <location>
        <begin position="136"/>
        <end position="154"/>
    </location>
</feature>
<keyword evidence="1" id="KW-0472">Membrane</keyword>